<dbReference type="GO" id="GO:0022857">
    <property type="term" value="F:transmembrane transporter activity"/>
    <property type="evidence" value="ECO:0007669"/>
    <property type="project" value="InterPro"/>
</dbReference>
<dbReference type="SUPFAM" id="SSF103473">
    <property type="entry name" value="MFS general substrate transporter"/>
    <property type="match status" value="1"/>
</dbReference>
<evidence type="ECO:0000256" key="6">
    <source>
        <dbReference type="ARBA" id="ARBA00023136"/>
    </source>
</evidence>
<evidence type="ECO:0000256" key="7">
    <source>
        <dbReference type="SAM" id="Phobius"/>
    </source>
</evidence>
<reference evidence="9" key="1">
    <citation type="submission" date="2021-03" db="EMBL/GenBank/DDBJ databases">
        <title>Sagittula salina sp. nov. strain M10.9X isolated from the marine waste.</title>
        <authorList>
            <person name="Satari L."/>
            <person name="Molina-Menor E."/>
            <person name="Vidal-Verdu A."/>
            <person name="Pascual J."/>
            <person name="Pereto J."/>
            <person name="Porcar M."/>
        </authorList>
    </citation>
    <scope>NUCLEOTIDE SEQUENCE</scope>
    <source>
        <strain evidence="9">M10.9X</strain>
    </source>
</reference>
<organism evidence="9 10">
    <name type="scientific">Sagittula salina</name>
    <dbReference type="NCBI Taxonomy" id="2820268"/>
    <lineage>
        <taxon>Bacteria</taxon>
        <taxon>Pseudomonadati</taxon>
        <taxon>Pseudomonadota</taxon>
        <taxon>Alphaproteobacteria</taxon>
        <taxon>Rhodobacterales</taxon>
        <taxon>Roseobacteraceae</taxon>
        <taxon>Sagittula</taxon>
    </lineage>
</organism>
<feature type="transmembrane region" description="Helical" evidence="7">
    <location>
        <begin position="87"/>
        <end position="113"/>
    </location>
</feature>
<evidence type="ECO:0000256" key="3">
    <source>
        <dbReference type="ARBA" id="ARBA00022475"/>
    </source>
</evidence>
<dbReference type="InterPro" id="IPR020846">
    <property type="entry name" value="MFS_dom"/>
</dbReference>
<feature type="transmembrane region" description="Helical" evidence="7">
    <location>
        <begin position="56"/>
        <end position="75"/>
    </location>
</feature>
<keyword evidence="2" id="KW-0813">Transport</keyword>
<comment type="caution">
    <text evidence="9">The sequence shown here is derived from an EMBL/GenBank/DDBJ whole genome shotgun (WGS) entry which is preliminary data.</text>
</comment>
<dbReference type="AlphaFoldDB" id="A0A940S296"/>
<accession>A0A940S296</accession>
<dbReference type="GO" id="GO:0005886">
    <property type="term" value="C:plasma membrane"/>
    <property type="evidence" value="ECO:0007669"/>
    <property type="project" value="UniProtKB-SubCell"/>
</dbReference>
<dbReference type="InterPro" id="IPR004638">
    <property type="entry name" value="EmrB-like"/>
</dbReference>
<feature type="transmembrane region" description="Helical" evidence="7">
    <location>
        <begin position="208"/>
        <end position="228"/>
    </location>
</feature>
<dbReference type="EMBL" id="JAGISH010000008">
    <property type="protein sequence ID" value="MBP0483861.1"/>
    <property type="molecule type" value="Genomic_DNA"/>
</dbReference>
<feature type="transmembrane region" description="Helical" evidence="7">
    <location>
        <begin position="174"/>
        <end position="196"/>
    </location>
</feature>
<sequence>MSLSETAAQYEDAPDRAMIRLTLGAVAATLLFASLGQTIVSTALPIMVADLGGMDHITWVITAYLLASTIGAPLAGKLGDMYGRKLVLQSGIGVFVVGAVLCGVASSMGVVIAGRAVQGLGAGALIVTAMATVGDLLPPRQRGMAQGILGAAFGVSTVVGPLLGGFIVQHWSWHWIFFVNLPVGAVAFVIIGMALPRRTDLRKRRVDYAGAGLLAATLAAIVMLPNAAAEGGGWAGPAVVMVAVIGLLALVGFVVTERRAEEPILPMSLFSNNTFVVVNTVGLMVGTAMFGTITFLPLYLQVVKGVSPTASGLFLVPMMGGLILASTMAGRVMSKTGRYKLMPVLSTGLLAVGMGLMTMLSVDTPLGVIAATMVMIGLGLGPVFSVGVAAIQNAIPREQLGVGTASANMFRLIGGAVGTAAFGAVFSAGLARELSGHVPGAAEGGLRSLGAEAVRAMPAEMQVLVMQGFAAALHPVFWAATVAAALGCVASTRLRELPLRDA</sequence>
<dbReference type="NCBIfam" id="TIGR00711">
    <property type="entry name" value="efflux_EmrB"/>
    <property type="match status" value="1"/>
</dbReference>
<dbReference type="PANTHER" id="PTHR23501:SF197">
    <property type="entry name" value="COMD"/>
    <property type="match status" value="1"/>
</dbReference>
<keyword evidence="4 7" id="KW-0812">Transmembrane</keyword>
<dbReference type="FunFam" id="1.20.1720.10:FF:000004">
    <property type="entry name" value="EmrB/QacA family drug resistance transporter"/>
    <property type="match status" value="1"/>
</dbReference>
<dbReference type="InterPro" id="IPR011701">
    <property type="entry name" value="MFS"/>
</dbReference>
<evidence type="ECO:0000256" key="4">
    <source>
        <dbReference type="ARBA" id="ARBA00022692"/>
    </source>
</evidence>
<dbReference type="InterPro" id="IPR036259">
    <property type="entry name" value="MFS_trans_sf"/>
</dbReference>
<evidence type="ECO:0000256" key="1">
    <source>
        <dbReference type="ARBA" id="ARBA00004651"/>
    </source>
</evidence>
<feature type="transmembrane region" description="Helical" evidence="7">
    <location>
        <begin position="119"/>
        <end position="137"/>
    </location>
</feature>
<evidence type="ECO:0000256" key="5">
    <source>
        <dbReference type="ARBA" id="ARBA00022989"/>
    </source>
</evidence>
<dbReference type="CDD" id="cd17502">
    <property type="entry name" value="MFS_Azr1_MDR_like"/>
    <property type="match status" value="1"/>
</dbReference>
<gene>
    <name evidence="9" type="ORF">J5474_15365</name>
</gene>
<evidence type="ECO:0000256" key="2">
    <source>
        <dbReference type="ARBA" id="ARBA00022448"/>
    </source>
</evidence>
<dbReference type="PROSITE" id="PS50850">
    <property type="entry name" value="MFS"/>
    <property type="match status" value="1"/>
</dbReference>
<dbReference type="Gene3D" id="1.20.1250.20">
    <property type="entry name" value="MFS general substrate transporter like domains"/>
    <property type="match status" value="1"/>
</dbReference>
<keyword evidence="5 7" id="KW-1133">Transmembrane helix</keyword>
<dbReference type="Proteomes" id="UP000675940">
    <property type="component" value="Unassembled WGS sequence"/>
</dbReference>
<feature type="transmembrane region" description="Helical" evidence="7">
    <location>
        <begin position="149"/>
        <end position="168"/>
    </location>
</feature>
<dbReference type="PANTHER" id="PTHR23501">
    <property type="entry name" value="MAJOR FACILITATOR SUPERFAMILY"/>
    <property type="match status" value="1"/>
</dbReference>
<dbReference type="RefSeq" id="WP_209361797.1">
    <property type="nucleotide sequence ID" value="NZ_JAGISH010000008.1"/>
</dbReference>
<feature type="transmembrane region" description="Helical" evidence="7">
    <location>
        <begin position="21"/>
        <end position="44"/>
    </location>
</feature>
<dbReference type="Gene3D" id="1.20.1720.10">
    <property type="entry name" value="Multidrug resistance protein D"/>
    <property type="match status" value="1"/>
</dbReference>
<feature type="transmembrane region" description="Helical" evidence="7">
    <location>
        <begin position="368"/>
        <end position="391"/>
    </location>
</feature>
<protein>
    <submittedName>
        <fullName evidence="9">MFS transporter</fullName>
    </submittedName>
</protein>
<evidence type="ECO:0000313" key="9">
    <source>
        <dbReference type="EMBL" id="MBP0483861.1"/>
    </source>
</evidence>
<feature type="transmembrane region" description="Helical" evidence="7">
    <location>
        <begin position="412"/>
        <end position="431"/>
    </location>
</feature>
<proteinExistence type="predicted"/>
<comment type="subcellular location">
    <subcellularLocation>
        <location evidence="1">Cell membrane</location>
        <topology evidence="1">Multi-pass membrane protein</topology>
    </subcellularLocation>
</comment>
<keyword evidence="3" id="KW-1003">Cell membrane</keyword>
<feature type="domain" description="Major facilitator superfamily (MFS) profile" evidence="8">
    <location>
        <begin position="22"/>
        <end position="499"/>
    </location>
</feature>
<feature type="transmembrane region" description="Helical" evidence="7">
    <location>
        <begin position="312"/>
        <end position="329"/>
    </location>
</feature>
<dbReference type="Pfam" id="PF07690">
    <property type="entry name" value="MFS_1"/>
    <property type="match status" value="1"/>
</dbReference>
<keyword evidence="6 7" id="KW-0472">Membrane</keyword>
<feature type="transmembrane region" description="Helical" evidence="7">
    <location>
        <begin position="341"/>
        <end position="362"/>
    </location>
</feature>
<feature type="transmembrane region" description="Helical" evidence="7">
    <location>
        <begin position="234"/>
        <end position="255"/>
    </location>
</feature>
<feature type="transmembrane region" description="Helical" evidence="7">
    <location>
        <begin position="276"/>
        <end position="300"/>
    </location>
</feature>
<evidence type="ECO:0000313" key="10">
    <source>
        <dbReference type="Proteomes" id="UP000675940"/>
    </source>
</evidence>
<name>A0A940S296_9RHOB</name>
<keyword evidence="10" id="KW-1185">Reference proteome</keyword>
<feature type="transmembrane region" description="Helical" evidence="7">
    <location>
        <begin position="464"/>
        <end position="490"/>
    </location>
</feature>
<evidence type="ECO:0000259" key="8">
    <source>
        <dbReference type="PROSITE" id="PS50850"/>
    </source>
</evidence>